<evidence type="ECO:0008006" key="3">
    <source>
        <dbReference type="Google" id="ProtNLM"/>
    </source>
</evidence>
<comment type="caution">
    <text evidence="1">The sequence shown here is derived from an EMBL/GenBank/DDBJ whole genome shotgun (WGS) entry which is preliminary data.</text>
</comment>
<organism evidence="1 2">
    <name type="scientific">Streptomyces violascens</name>
    <dbReference type="NCBI Taxonomy" id="67381"/>
    <lineage>
        <taxon>Bacteria</taxon>
        <taxon>Bacillati</taxon>
        <taxon>Actinomycetota</taxon>
        <taxon>Actinomycetes</taxon>
        <taxon>Kitasatosporales</taxon>
        <taxon>Streptomycetaceae</taxon>
        <taxon>Streptomyces</taxon>
    </lineage>
</organism>
<keyword evidence="2" id="KW-1185">Reference proteome</keyword>
<dbReference type="SUPFAM" id="SSF48371">
    <property type="entry name" value="ARM repeat"/>
    <property type="match status" value="1"/>
</dbReference>
<evidence type="ECO:0000313" key="1">
    <source>
        <dbReference type="EMBL" id="GHI41592.1"/>
    </source>
</evidence>
<name>A0ABQ3QWD8_9ACTN</name>
<evidence type="ECO:0000313" key="2">
    <source>
        <dbReference type="Proteomes" id="UP001050808"/>
    </source>
</evidence>
<dbReference type="Gene3D" id="1.25.10.10">
    <property type="entry name" value="Leucine-rich Repeat Variant"/>
    <property type="match status" value="1"/>
</dbReference>
<dbReference type="EMBL" id="BNDY01000017">
    <property type="protein sequence ID" value="GHI41592.1"/>
    <property type="molecule type" value="Genomic_DNA"/>
</dbReference>
<gene>
    <name evidence="1" type="ORF">Sviol_60000</name>
</gene>
<dbReference type="RefSeq" id="WP_226599630.1">
    <property type="nucleotide sequence ID" value="NZ_BNDY01000017.1"/>
</dbReference>
<accession>A0ABQ3QWD8</accession>
<protein>
    <recommendedName>
        <fullName evidence="3">HEAT repeat domain-containing protein</fullName>
    </recommendedName>
</protein>
<reference evidence="1" key="1">
    <citation type="submission" date="2024-05" db="EMBL/GenBank/DDBJ databases">
        <title>Whole genome shotgun sequence of Streptomyces violascens NBRC 12920.</title>
        <authorList>
            <person name="Komaki H."/>
            <person name="Tamura T."/>
        </authorList>
    </citation>
    <scope>NUCLEOTIDE SEQUENCE</scope>
    <source>
        <strain evidence="1">NBRC 12920</strain>
    </source>
</reference>
<dbReference type="Proteomes" id="UP001050808">
    <property type="component" value="Unassembled WGS sequence"/>
</dbReference>
<sequence>MAPLDDQELRGAIQNAGSPEWSVRAAAGRQLAVSDRIGEVADVIRRLLLDARDTAVIQETAEALLERKDTLGMRLVLLAYSRAVSNDDVDHLGAALDCDPEWMTTEGADRLIKQLRELATDQDVGVREEAQQVLARLRPREEWVGDPARAER</sequence>
<dbReference type="InterPro" id="IPR011989">
    <property type="entry name" value="ARM-like"/>
</dbReference>
<proteinExistence type="predicted"/>
<dbReference type="InterPro" id="IPR016024">
    <property type="entry name" value="ARM-type_fold"/>
</dbReference>